<name>A0ABZ0W6H3_9BACT</name>
<evidence type="ECO:0000256" key="1">
    <source>
        <dbReference type="SAM" id="SignalP"/>
    </source>
</evidence>
<keyword evidence="1" id="KW-0732">Signal</keyword>
<sequence length="122" mass="13806">MKIFFIMLLMVAAGFTAHSQEMQTKENNSQPTNSVYSYAYISVEGKPFSKKLKVEVDLGDQPEQIKVAKELSETLANKKFYAAILNYMSEQKFELVQTQDQNFNYMGSGGTSGIVLIMKKKE</sequence>
<feature type="signal peptide" evidence="1">
    <location>
        <begin position="1"/>
        <end position="19"/>
    </location>
</feature>
<feature type="chain" id="PRO_5045623978" evidence="1">
    <location>
        <begin position="20"/>
        <end position="122"/>
    </location>
</feature>
<dbReference type="EMBL" id="CP139960">
    <property type="protein sequence ID" value="WQD38898.1"/>
    <property type="molecule type" value="Genomic_DNA"/>
</dbReference>
<proteinExistence type="predicted"/>
<accession>A0ABZ0W6H3</accession>
<organism evidence="2 3">
    <name type="scientific">Niabella yanshanensis</name>
    <dbReference type="NCBI Taxonomy" id="577386"/>
    <lineage>
        <taxon>Bacteria</taxon>
        <taxon>Pseudomonadati</taxon>
        <taxon>Bacteroidota</taxon>
        <taxon>Chitinophagia</taxon>
        <taxon>Chitinophagales</taxon>
        <taxon>Chitinophagaceae</taxon>
        <taxon>Niabella</taxon>
    </lineage>
</organism>
<dbReference type="RefSeq" id="WP_114792492.1">
    <property type="nucleotide sequence ID" value="NZ_CP139960.1"/>
</dbReference>
<evidence type="ECO:0000313" key="2">
    <source>
        <dbReference type="EMBL" id="WQD38898.1"/>
    </source>
</evidence>
<dbReference type="Proteomes" id="UP001325680">
    <property type="component" value="Chromosome"/>
</dbReference>
<protein>
    <submittedName>
        <fullName evidence="2">Uncharacterized protein</fullName>
    </submittedName>
</protein>
<evidence type="ECO:0000313" key="3">
    <source>
        <dbReference type="Proteomes" id="UP001325680"/>
    </source>
</evidence>
<gene>
    <name evidence="2" type="ORF">U0035_01910</name>
</gene>
<reference evidence="2 3" key="1">
    <citation type="submission" date="2023-12" db="EMBL/GenBank/DDBJ databases">
        <title>Genome sequencing and assembly of bacterial species from a model synthetic community.</title>
        <authorList>
            <person name="Hogle S.L."/>
        </authorList>
    </citation>
    <scope>NUCLEOTIDE SEQUENCE [LARGE SCALE GENOMIC DNA]</scope>
    <source>
        <strain evidence="2 3">HAMBI_3031</strain>
    </source>
</reference>
<keyword evidence="3" id="KW-1185">Reference proteome</keyword>